<dbReference type="PROSITE" id="PS51257">
    <property type="entry name" value="PROKAR_LIPOPROTEIN"/>
    <property type="match status" value="1"/>
</dbReference>
<feature type="chain" id="PRO_5001488410" description="Lipoprotein" evidence="1">
    <location>
        <begin position="32"/>
        <end position="242"/>
    </location>
</feature>
<dbReference type="AlphaFoldDB" id="A0A016QUN0"/>
<dbReference type="RefSeq" id="WP_034351952.1">
    <property type="nucleotide sequence ID" value="NZ_JHAC01000001.1"/>
</dbReference>
<dbReference type="OrthoDB" id="8017431at2"/>
<dbReference type="Proteomes" id="UP000020492">
    <property type="component" value="Unassembled WGS sequence"/>
</dbReference>
<organism evidence="2 3">
    <name type="scientific">Deinococcus phoenicis</name>
    <dbReference type="NCBI Taxonomy" id="1476583"/>
    <lineage>
        <taxon>Bacteria</taxon>
        <taxon>Thermotogati</taxon>
        <taxon>Deinococcota</taxon>
        <taxon>Deinococci</taxon>
        <taxon>Deinococcales</taxon>
        <taxon>Deinococcaceae</taxon>
        <taxon>Deinococcus</taxon>
    </lineage>
</organism>
<dbReference type="STRING" id="1476583.DEIPH_ctg001orf0061"/>
<reference evidence="2 3" key="1">
    <citation type="submission" date="2014-03" db="EMBL/GenBank/DDBJ databases">
        <title>Draft genome sequence of Deinococcus phoenicis 1P10ME.</title>
        <authorList>
            <person name="Stepanov V.G."/>
            <person name="Vaishampayan P."/>
            <person name="Venkateswaran K."/>
            <person name="Fox G.E."/>
        </authorList>
    </citation>
    <scope>NUCLEOTIDE SEQUENCE [LARGE SCALE GENOMIC DNA]</scope>
    <source>
        <strain evidence="2 3">1P10ME</strain>
    </source>
</reference>
<keyword evidence="3" id="KW-1185">Reference proteome</keyword>
<feature type="signal peptide" evidence="1">
    <location>
        <begin position="1"/>
        <end position="31"/>
    </location>
</feature>
<dbReference type="PATRIC" id="fig|1476583.3.peg.47"/>
<evidence type="ECO:0008006" key="4">
    <source>
        <dbReference type="Google" id="ProtNLM"/>
    </source>
</evidence>
<dbReference type="EMBL" id="JHAC01000001">
    <property type="protein sequence ID" value="EYB69840.1"/>
    <property type="molecule type" value="Genomic_DNA"/>
</dbReference>
<name>A0A016QUN0_9DEIO</name>
<protein>
    <recommendedName>
        <fullName evidence="4">Lipoprotein</fullName>
    </recommendedName>
</protein>
<evidence type="ECO:0000256" key="1">
    <source>
        <dbReference type="SAM" id="SignalP"/>
    </source>
</evidence>
<evidence type="ECO:0000313" key="2">
    <source>
        <dbReference type="EMBL" id="EYB69840.1"/>
    </source>
</evidence>
<accession>A0A016QUN0</accession>
<gene>
    <name evidence="2" type="ORF">DEIPH_ctg001orf0061</name>
</gene>
<dbReference type="eggNOG" id="ENOG5032RG3">
    <property type="taxonomic scope" value="Bacteria"/>
</dbReference>
<proteinExistence type="predicted"/>
<keyword evidence="1" id="KW-0732">Signal</keyword>
<comment type="caution">
    <text evidence="2">The sequence shown here is derived from an EMBL/GenBank/DDBJ whole genome shotgun (WGS) entry which is preliminary data.</text>
</comment>
<evidence type="ECO:0000313" key="3">
    <source>
        <dbReference type="Proteomes" id="UP000020492"/>
    </source>
</evidence>
<sequence>MKRSRVLPLLALAALSAALLAACAPSASAPAAPVPLPDPATYRPADAPVPVPDVGEVGRWMITKDLVPATWLGEKVGGRTLREPVNVIFVDRAARTPEEARERLLAAMTAAGYGPKGGHSTGYWGEVGGRLYPMLPTGPGEAFSDGPFWVPNNHGRIFGPVPLASGYAFTGAFSLEGIRLLPRPGHPYRSFQGAREDLADKLNSRSAYKRAGYVDLGSRLETPGETTGDHDGRAVLLVAGGA</sequence>